<sequence>MIYKELGDTGKKISAVTLGSWGIGGAGWGDVDEEESVAAIAEMLEGGVNAIDTAPVYGFVNPKAEDFGYGFAEKIIGEALLGKRHQIFIATKCGLNYDREKGPASMYKSMTKEEIISGCEGSLRRLQTDYIDLLFVHWPDNKTPLEEVAEAMDTLMSQGKILHYGLSNFTAEDTAKLDDMLHVSAVQLPYSMVDRGSEELMIAAKKRGIGTMTYGSLGSGILTGAFRTKPEFAKTDMRSSFYHFFEEPMFGNIQKLLRVMDEVAKAHDALVSQVAIQWSVKKAFVDTAILGVSKPKHARQNCGAFDWEMTEEEMAMLDEAIRRYVESTE</sequence>
<dbReference type="Proteomes" id="UP000823912">
    <property type="component" value="Unassembled WGS sequence"/>
</dbReference>
<dbReference type="Gene3D" id="3.20.20.100">
    <property type="entry name" value="NADP-dependent oxidoreductase domain"/>
    <property type="match status" value="1"/>
</dbReference>
<dbReference type="InterPro" id="IPR036812">
    <property type="entry name" value="NAD(P)_OxRdtase_dom_sf"/>
</dbReference>
<dbReference type="InterPro" id="IPR023210">
    <property type="entry name" value="NADP_OxRdtase_dom"/>
</dbReference>
<gene>
    <name evidence="3" type="ORF">IAA55_06460</name>
</gene>
<accession>A0A9D1EA55</accession>
<feature type="domain" description="NADP-dependent oxidoreductase" evidence="2">
    <location>
        <begin position="16"/>
        <end position="321"/>
    </location>
</feature>
<organism evidence="3 4">
    <name type="scientific">Candidatus Pullilachnospira gallistercoris</name>
    <dbReference type="NCBI Taxonomy" id="2840911"/>
    <lineage>
        <taxon>Bacteria</taxon>
        <taxon>Bacillati</taxon>
        <taxon>Bacillota</taxon>
        <taxon>Clostridia</taxon>
        <taxon>Lachnospirales</taxon>
        <taxon>Lachnospiraceae</taxon>
        <taxon>Lachnospiraceae incertae sedis</taxon>
        <taxon>Candidatus Pullilachnospira</taxon>
    </lineage>
</organism>
<keyword evidence="1" id="KW-0560">Oxidoreductase</keyword>
<evidence type="ECO:0000313" key="3">
    <source>
        <dbReference type="EMBL" id="HIR70904.1"/>
    </source>
</evidence>
<dbReference type="GO" id="GO:0005829">
    <property type="term" value="C:cytosol"/>
    <property type="evidence" value="ECO:0007669"/>
    <property type="project" value="TreeGrafter"/>
</dbReference>
<dbReference type="Pfam" id="PF00248">
    <property type="entry name" value="Aldo_ket_red"/>
    <property type="match status" value="1"/>
</dbReference>
<evidence type="ECO:0000256" key="1">
    <source>
        <dbReference type="ARBA" id="ARBA00023002"/>
    </source>
</evidence>
<reference evidence="3" key="1">
    <citation type="submission" date="2020-10" db="EMBL/GenBank/DDBJ databases">
        <authorList>
            <person name="Gilroy R."/>
        </authorList>
    </citation>
    <scope>NUCLEOTIDE SEQUENCE</scope>
    <source>
        <strain evidence="3">ChiSjej5B23-6657</strain>
    </source>
</reference>
<evidence type="ECO:0000259" key="2">
    <source>
        <dbReference type="Pfam" id="PF00248"/>
    </source>
</evidence>
<proteinExistence type="predicted"/>
<comment type="caution">
    <text evidence="3">The sequence shown here is derived from an EMBL/GenBank/DDBJ whole genome shotgun (WGS) entry which is preliminary data.</text>
</comment>
<name>A0A9D1EA55_9FIRM</name>
<dbReference type="CDD" id="cd19084">
    <property type="entry name" value="AKR_AKR11B1-like"/>
    <property type="match status" value="1"/>
</dbReference>
<protein>
    <submittedName>
        <fullName evidence="3">Aldo/keto reductase</fullName>
    </submittedName>
</protein>
<dbReference type="EMBL" id="DVHM01000101">
    <property type="protein sequence ID" value="HIR70904.1"/>
    <property type="molecule type" value="Genomic_DNA"/>
</dbReference>
<dbReference type="PANTHER" id="PTHR43364:SF4">
    <property type="entry name" value="NAD(P)-LINKED OXIDOREDUCTASE SUPERFAMILY PROTEIN"/>
    <property type="match status" value="1"/>
</dbReference>
<evidence type="ECO:0000313" key="4">
    <source>
        <dbReference type="Proteomes" id="UP000823912"/>
    </source>
</evidence>
<dbReference type="PANTHER" id="PTHR43364">
    <property type="entry name" value="NADH-SPECIFIC METHYLGLYOXAL REDUCTASE-RELATED"/>
    <property type="match status" value="1"/>
</dbReference>
<dbReference type="SUPFAM" id="SSF51430">
    <property type="entry name" value="NAD(P)-linked oxidoreductase"/>
    <property type="match status" value="1"/>
</dbReference>
<reference evidence="3" key="2">
    <citation type="journal article" date="2021" name="PeerJ">
        <title>Extensive microbial diversity within the chicken gut microbiome revealed by metagenomics and culture.</title>
        <authorList>
            <person name="Gilroy R."/>
            <person name="Ravi A."/>
            <person name="Getino M."/>
            <person name="Pursley I."/>
            <person name="Horton D.L."/>
            <person name="Alikhan N.F."/>
            <person name="Baker D."/>
            <person name="Gharbi K."/>
            <person name="Hall N."/>
            <person name="Watson M."/>
            <person name="Adriaenssens E.M."/>
            <person name="Foster-Nyarko E."/>
            <person name="Jarju S."/>
            <person name="Secka A."/>
            <person name="Antonio M."/>
            <person name="Oren A."/>
            <person name="Chaudhuri R.R."/>
            <person name="La Ragione R."/>
            <person name="Hildebrand F."/>
            <person name="Pallen M.J."/>
        </authorList>
    </citation>
    <scope>NUCLEOTIDE SEQUENCE</scope>
    <source>
        <strain evidence="3">ChiSjej5B23-6657</strain>
    </source>
</reference>
<dbReference type="GO" id="GO:0016491">
    <property type="term" value="F:oxidoreductase activity"/>
    <property type="evidence" value="ECO:0007669"/>
    <property type="project" value="UniProtKB-KW"/>
</dbReference>
<dbReference type="AlphaFoldDB" id="A0A9D1EA55"/>
<dbReference type="InterPro" id="IPR050523">
    <property type="entry name" value="AKR_Detox_Biosynth"/>
</dbReference>